<sequence length="494" mass="48867">MANLNPMKVGKVVGQFLANVADGPDIGLGPDYPPLEGHVYFTARAKRVAVRDGTPNPATFYGIRHDVVLDENGYLTHNGARGIMLAVPSADAQPQEWTWWVEFSLTYLDQKITGATSFDIDVPEFIPGPDPENEDEGSVGLVDLTLVAPVTPAGGQPTIVGPPGRGIVSISVDGTALVFDMTTGLDETVEVPALASAAADAATASAAAGSATSSASSASSSASVATTKAAEAAASAAEAAGYVGGVADGAITTPKIVDDAVTSPKVSAAIRVSLGKADTAVQPTRTVSAGTGLSGGGDLSADRSFAVAYGTAAGTAAEGNDSRITGAVPNTRTVSAGTGLTGGGALTANRSLAADFGTGAGKVTQGNDARLTDTRTPTVGTSPFDVSFVAQTGTRATGLGDVAAGIKFRRAVTFSSAHFHCETADASGNLSAEVCKNGSATGMPAVTIAAASQVAGAAASGTYSFAAGDVMTVNVTAVGTTPGKGLVVDLLGLA</sequence>
<protein>
    <recommendedName>
        <fullName evidence="3">Tail fiber protein</fullName>
    </recommendedName>
</protein>
<comment type="caution">
    <text evidence="1">The sequence shown here is derived from an EMBL/GenBank/DDBJ whole genome shotgun (WGS) entry which is preliminary data.</text>
</comment>
<reference evidence="1 2" key="1">
    <citation type="submission" date="2024-10" db="EMBL/GenBank/DDBJ databases">
        <authorList>
            <person name="Riesco R."/>
        </authorList>
    </citation>
    <scope>NUCLEOTIDE SEQUENCE [LARGE SCALE GENOMIC DNA]</scope>
    <source>
        <strain evidence="1 2">NCIMB 15449</strain>
    </source>
</reference>
<dbReference type="RefSeq" id="WP_395117917.1">
    <property type="nucleotide sequence ID" value="NZ_JBIMSO010000116.1"/>
</dbReference>
<evidence type="ECO:0008006" key="3">
    <source>
        <dbReference type="Google" id="ProtNLM"/>
    </source>
</evidence>
<name>A0ABW7JTU5_9NOCA</name>
<evidence type="ECO:0000313" key="2">
    <source>
        <dbReference type="Proteomes" id="UP001609175"/>
    </source>
</evidence>
<organism evidence="1 2">
    <name type="scientific">Antrihabitans spumae</name>
    <dbReference type="NCBI Taxonomy" id="3373370"/>
    <lineage>
        <taxon>Bacteria</taxon>
        <taxon>Bacillati</taxon>
        <taxon>Actinomycetota</taxon>
        <taxon>Actinomycetes</taxon>
        <taxon>Mycobacteriales</taxon>
        <taxon>Nocardiaceae</taxon>
        <taxon>Antrihabitans</taxon>
    </lineage>
</organism>
<evidence type="ECO:0000313" key="1">
    <source>
        <dbReference type="EMBL" id="MFH5211437.1"/>
    </source>
</evidence>
<dbReference type="EMBL" id="JBIMSO010000116">
    <property type="protein sequence ID" value="MFH5211437.1"/>
    <property type="molecule type" value="Genomic_DNA"/>
</dbReference>
<dbReference type="Proteomes" id="UP001609175">
    <property type="component" value="Unassembled WGS sequence"/>
</dbReference>
<gene>
    <name evidence="1" type="ORF">ACHIPZ_25015</name>
</gene>
<proteinExistence type="predicted"/>
<accession>A0ABW7JTU5</accession>